<comment type="catalytic activity">
    <reaction evidence="1">
        <text>ATP + protein L-histidine = ADP + protein N-phospho-L-histidine.</text>
        <dbReference type="EC" id="2.7.13.3"/>
    </reaction>
</comment>
<dbReference type="InterPro" id="IPR003660">
    <property type="entry name" value="HAMP_dom"/>
</dbReference>
<proteinExistence type="predicted"/>
<evidence type="ECO:0000256" key="8">
    <source>
        <dbReference type="ARBA" id="ARBA00022989"/>
    </source>
</evidence>
<dbReference type="InterPro" id="IPR003661">
    <property type="entry name" value="HisK_dim/P_dom"/>
</dbReference>
<dbReference type="Gene3D" id="6.10.340.10">
    <property type="match status" value="1"/>
</dbReference>
<protein>
    <recommendedName>
        <fullName evidence="3">histidine kinase</fullName>
        <ecNumber evidence="3">2.7.13.3</ecNumber>
    </recommendedName>
</protein>
<dbReference type="GO" id="GO:0016301">
    <property type="term" value="F:kinase activity"/>
    <property type="evidence" value="ECO:0007669"/>
    <property type="project" value="UniProtKB-KW"/>
</dbReference>
<evidence type="ECO:0000256" key="6">
    <source>
        <dbReference type="ARBA" id="ARBA00022692"/>
    </source>
</evidence>
<dbReference type="InterPro" id="IPR050428">
    <property type="entry name" value="TCS_sensor_his_kinase"/>
</dbReference>
<reference evidence="15" key="1">
    <citation type="journal article" date="2019" name="Int. J. Syst. Evol. Microbiol.">
        <title>The Global Catalogue of Microorganisms (GCM) 10K type strain sequencing project: providing services to taxonomists for standard genome sequencing and annotation.</title>
        <authorList>
            <consortium name="The Broad Institute Genomics Platform"/>
            <consortium name="The Broad Institute Genome Sequencing Center for Infectious Disease"/>
            <person name="Wu L."/>
            <person name="Ma J."/>
        </authorList>
    </citation>
    <scope>NUCLEOTIDE SEQUENCE [LARGE SCALE GENOMIC DNA]</scope>
    <source>
        <strain evidence="15">JCM 16703</strain>
    </source>
</reference>
<dbReference type="Pfam" id="PF00512">
    <property type="entry name" value="HisKA"/>
    <property type="match status" value="1"/>
</dbReference>
<dbReference type="Pfam" id="PF02518">
    <property type="entry name" value="HATPase_c"/>
    <property type="match status" value="1"/>
</dbReference>
<dbReference type="SUPFAM" id="SSF55874">
    <property type="entry name" value="ATPase domain of HSP90 chaperone/DNA topoisomerase II/histidine kinase"/>
    <property type="match status" value="1"/>
</dbReference>
<gene>
    <name evidence="14" type="ORF">GCM10022215_01000</name>
</gene>
<dbReference type="PRINTS" id="PR00344">
    <property type="entry name" value="BCTRLSENSOR"/>
</dbReference>
<dbReference type="SMART" id="SM00388">
    <property type="entry name" value="HisKA"/>
    <property type="match status" value="1"/>
</dbReference>
<sequence length="448" mass="46668">MVRRPELRPRSFRGQIVVSTLLLMTAVVIAVGVGTQVVLARTAQSDIDSVLRDRMDAVVSVVDTRGGSRPDARLGAYLDPGVRVYDQRARLVTGSIEADARDPADDLAEDLTAPSATATSLVDDAPGGLRLLARVVTTDAGWRGVVVVSQATAPYERSERYALLATLVGGLVAIAVSGLIAHRVTSQALRPVTTMAALATDWSEHDLGRRFDLPPGTDELAGLGASLDGLLDRVAGALRAEQRLSSELAHELRTPLTAIQGIAELGEMRGSPDPRAAEDYTRIAEAARSMSTTISTLLDLARHRLPTDQLAATELAEVVAALRPLVPASLAFDVEASAGGIEVTAPAALVVRCLTPIVENAVRHARTRIALTARTEAHEVVVRVADDGAGIDPTVADRIFDAGVSGSGGTGLGLAVALRVAHTLGGSLRLGTPAPGEGAVVEVSLPRG</sequence>
<dbReference type="Proteomes" id="UP001501495">
    <property type="component" value="Unassembled WGS sequence"/>
</dbReference>
<feature type="transmembrane region" description="Helical" evidence="11">
    <location>
        <begin position="161"/>
        <end position="181"/>
    </location>
</feature>
<feature type="domain" description="HAMP" evidence="13">
    <location>
        <begin position="186"/>
        <end position="239"/>
    </location>
</feature>
<dbReference type="PROSITE" id="PS50885">
    <property type="entry name" value="HAMP"/>
    <property type="match status" value="1"/>
</dbReference>
<feature type="transmembrane region" description="Helical" evidence="11">
    <location>
        <begin position="12"/>
        <end position="33"/>
    </location>
</feature>
<name>A0ABP7X8Z8_9ACTN</name>
<evidence type="ECO:0000256" key="1">
    <source>
        <dbReference type="ARBA" id="ARBA00000085"/>
    </source>
</evidence>
<evidence type="ECO:0000259" key="13">
    <source>
        <dbReference type="PROSITE" id="PS50885"/>
    </source>
</evidence>
<dbReference type="EC" id="2.7.13.3" evidence="3"/>
<keyword evidence="9" id="KW-0902">Two-component regulatory system</keyword>
<evidence type="ECO:0000256" key="5">
    <source>
        <dbReference type="ARBA" id="ARBA00022679"/>
    </source>
</evidence>
<comment type="caution">
    <text evidence="14">The sequence shown here is derived from an EMBL/GenBank/DDBJ whole genome shotgun (WGS) entry which is preliminary data.</text>
</comment>
<evidence type="ECO:0000313" key="15">
    <source>
        <dbReference type="Proteomes" id="UP001501495"/>
    </source>
</evidence>
<keyword evidence="8 11" id="KW-1133">Transmembrane helix</keyword>
<dbReference type="SMART" id="SM00387">
    <property type="entry name" value="HATPase_c"/>
    <property type="match status" value="1"/>
</dbReference>
<dbReference type="RefSeq" id="WP_344731215.1">
    <property type="nucleotide sequence ID" value="NZ_BAAAZH010000001.1"/>
</dbReference>
<evidence type="ECO:0000256" key="4">
    <source>
        <dbReference type="ARBA" id="ARBA00022553"/>
    </source>
</evidence>
<evidence type="ECO:0000256" key="3">
    <source>
        <dbReference type="ARBA" id="ARBA00012438"/>
    </source>
</evidence>
<dbReference type="PANTHER" id="PTHR45436:SF5">
    <property type="entry name" value="SENSOR HISTIDINE KINASE TRCS"/>
    <property type="match status" value="1"/>
</dbReference>
<dbReference type="PROSITE" id="PS50109">
    <property type="entry name" value="HIS_KIN"/>
    <property type="match status" value="1"/>
</dbReference>
<evidence type="ECO:0000259" key="12">
    <source>
        <dbReference type="PROSITE" id="PS50109"/>
    </source>
</evidence>
<keyword evidence="5" id="KW-0808">Transferase</keyword>
<keyword evidence="10 11" id="KW-0472">Membrane</keyword>
<dbReference type="InterPro" id="IPR004358">
    <property type="entry name" value="Sig_transdc_His_kin-like_C"/>
</dbReference>
<comment type="subcellular location">
    <subcellularLocation>
        <location evidence="2">Cell membrane</location>
    </subcellularLocation>
</comment>
<dbReference type="EMBL" id="BAAAZH010000001">
    <property type="protein sequence ID" value="GAA4107786.1"/>
    <property type="molecule type" value="Genomic_DNA"/>
</dbReference>
<accession>A0ABP7X8Z8</accession>
<keyword evidence="6 11" id="KW-0812">Transmembrane</keyword>
<keyword evidence="15" id="KW-1185">Reference proteome</keyword>
<evidence type="ECO:0000256" key="7">
    <source>
        <dbReference type="ARBA" id="ARBA00022777"/>
    </source>
</evidence>
<evidence type="ECO:0000256" key="2">
    <source>
        <dbReference type="ARBA" id="ARBA00004236"/>
    </source>
</evidence>
<evidence type="ECO:0000256" key="9">
    <source>
        <dbReference type="ARBA" id="ARBA00023012"/>
    </source>
</evidence>
<keyword evidence="4" id="KW-0597">Phosphoprotein</keyword>
<evidence type="ECO:0000256" key="10">
    <source>
        <dbReference type="ARBA" id="ARBA00023136"/>
    </source>
</evidence>
<dbReference type="InterPro" id="IPR036097">
    <property type="entry name" value="HisK_dim/P_sf"/>
</dbReference>
<dbReference type="InterPro" id="IPR005467">
    <property type="entry name" value="His_kinase_dom"/>
</dbReference>
<keyword evidence="7 14" id="KW-0418">Kinase</keyword>
<dbReference type="SUPFAM" id="SSF47384">
    <property type="entry name" value="Homodimeric domain of signal transducing histidine kinase"/>
    <property type="match status" value="1"/>
</dbReference>
<dbReference type="Gene3D" id="1.10.287.130">
    <property type="match status" value="1"/>
</dbReference>
<dbReference type="InterPro" id="IPR036890">
    <property type="entry name" value="HATPase_C_sf"/>
</dbReference>
<evidence type="ECO:0000256" key="11">
    <source>
        <dbReference type="SAM" id="Phobius"/>
    </source>
</evidence>
<feature type="domain" description="Histidine kinase" evidence="12">
    <location>
        <begin position="247"/>
        <end position="448"/>
    </location>
</feature>
<dbReference type="Gene3D" id="3.30.565.10">
    <property type="entry name" value="Histidine kinase-like ATPase, C-terminal domain"/>
    <property type="match status" value="1"/>
</dbReference>
<dbReference type="CDD" id="cd00082">
    <property type="entry name" value="HisKA"/>
    <property type="match status" value="1"/>
</dbReference>
<dbReference type="InterPro" id="IPR003594">
    <property type="entry name" value="HATPase_dom"/>
</dbReference>
<organism evidence="14 15">
    <name type="scientific">Nocardioides fonticola</name>
    <dbReference type="NCBI Taxonomy" id="450363"/>
    <lineage>
        <taxon>Bacteria</taxon>
        <taxon>Bacillati</taxon>
        <taxon>Actinomycetota</taxon>
        <taxon>Actinomycetes</taxon>
        <taxon>Propionibacteriales</taxon>
        <taxon>Nocardioidaceae</taxon>
        <taxon>Nocardioides</taxon>
    </lineage>
</organism>
<evidence type="ECO:0000313" key="14">
    <source>
        <dbReference type="EMBL" id="GAA4107786.1"/>
    </source>
</evidence>
<dbReference type="PANTHER" id="PTHR45436">
    <property type="entry name" value="SENSOR HISTIDINE KINASE YKOH"/>
    <property type="match status" value="1"/>
</dbReference>